<evidence type="ECO:0000256" key="1">
    <source>
        <dbReference type="ARBA" id="ARBA00010633"/>
    </source>
</evidence>
<comment type="similarity">
    <text evidence="1">Belongs to the ANT/ATPSC lysine N-methyltransferase family.</text>
</comment>
<dbReference type="CDD" id="cd02440">
    <property type="entry name" value="AdoMet_MTases"/>
    <property type="match status" value="1"/>
</dbReference>
<sequence>MGTATPTASERRPTGVARTTLYVVASLTALTAVLAAPFVLTPLPFAPSTPATRARLQALLRRHATARATFVDIGCGDGAVVRDAARLGFGRAVGIERNPLLALYTVFRCRGLPNVSVRCADMFRLAWTGADVVYIYGGERIMAAVAAKAARELRHGAILISNSFGLPTDDAAASDAFQLVLRSPPLRVYQRR</sequence>
<dbReference type="EMBL" id="JANCYW010000002">
    <property type="protein sequence ID" value="KAK4534489.1"/>
    <property type="molecule type" value="Genomic_DNA"/>
</dbReference>
<dbReference type="Proteomes" id="UP001301350">
    <property type="component" value="Unassembled WGS sequence"/>
</dbReference>
<dbReference type="PANTHER" id="PTHR13610">
    <property type="entry name" value="METHYLTRANSFERASE DOMAIN-CONTAINING PROTEIN"/>
    <property type="match status" value="1"/>
</dbReference>
<protein>
    <recommendedName>
        <fullName evidence="8">Methyltransferase domain-containing protein</fullName>
    </recommendedName>
</protein>
<reference evidence="6 7" key="1">
    <citation type="submission" date="2022-07" db="EMBL/GenBank/DDBJ databases">
        <title>Genome-wide signatures of adaptation to extreme environments.</title>
        <authorList>
            <person name="Cho C.H."/>
            <person name="Yoon H.S."/>
        </authorList>
    </citation>
    <scope>NUCLEOTIDE SEQUENCE [LARGE SCALE GENOMIC DNA]</scope>
    <source>
        <strain evidence="6 7">DBV 063 E5</strain>
    </source>
</reference>
<comment type="caution">
    <text evidence="6">The sequence shown here is derived from an EMBL/GenBank/DDBJ whole genome shotgun (WGS) entry which is preliminary data.</text>
</comment>
<evidence type="ECO:0008006" key="8">
    <source>
        <dbReference type="Google" id="ProtNLM"/>
    </source>
</evidence>
<keyword evidence="7" id="KW-1185">Reference proteome</keyword>
<dbReference type="PANTHER" id="PTHR13610:SF9">
    <property type="entry name" value="FI06469P"/>
    <property type="match status" value="1"/>
</dbReference>
<dbReference type="AlphaFoldDB" id="A0AAV9IQG3"/>
<accession>A0AAV9IQG3</accession>
<keyword evidence="4" id="KW-0949">S-adenosyl-L-methionine</keyword>
<evidence type="ECO:0000256" key="4">
    <source>
        <dbReference type="ARBA" id="ARBA00022691"/>
    </source>
</evidence>
<name>A0AAV9IQG3_CYACA</name>
<keyword evidence="5" id="KW-0472">Membrane</keyword>
<dbReference type="GO" id="GO:0032259">
    <property type="term" value="P:methylation"/>
    <property type="evidence" value="ECO:0007669"/>
    <property type="project" value="UniProtKB-KW"/>
</dbReference>
<keyword evidence="2" id="KW-0489">Methyltransferase</keyword>
<dbReference type="GO" id="GO:1905706">
    <property type="term" value="P:regulation of mitochondrial ATP synthesis coupled proton transport"/>
    <property type="evidence" value="ECO:0007669"/>
    <property type="project" value="TreeGrafter"/>
</dbReference>
<evidence type="ECO:0000256" key="5">
    <source>
        <dbReference type="SAM" id="Phobius"/>
    </source>
</evidence>
<evidence type="ECO:0000256" key="2">
    <source>
        <dbReference type="ARBA" id="ARBA00022603"/>
    </source>
</evidence>
<dbReference type="InterPro" id="IPR029063">
    <property type="entry name" value="SAM-dependent_MTases_sf"/>
</dbReference>
<dbReference type="GO" id="GO:0005739">
    <property type="term" value="C:mitochondrion"/>
    <property type="evidence" value="ECO:0007669"/>
    <property type="project" value="TreeGrafter"/>
</dbReference>
<gene>
    <name evidence="6" type="ORF">CDCA_CDCA02G0514</name>
</gene>
<evidence type="ECO:0000313" key="6">
    <source>
        <dbReference type="EMBL" id="KAK4534489.1"/>
    </source>
</evidence>
<feature type="transmembrane region" description="Helical" evidence="5">
    <location>
        <begin position="21"/>
        <end position="40"/>
    </location>
</feature>
<organism evidence="6 7">
    <name type="scientific">Cyanidium caldarium</name>
    <name type="common">Red alga</name>
    <dbReference type="NCBI Taxonomy" id="2771"/>
    <lineage>
        <taxon>Eukaryota</taxon>
        <taxon>Rhodophyta</taxon>
        <taxon>Bangiophyceae</taxon>
        <taxon>Cyanidiales</taxon>
        <taxon>Cyanidiaceae</taxon>
        <taxon>Cyanidium</taxon>
    </lineage>
</organism>
<dbReference type="GO" id="GO:0016279">
    <property type="term" value="F:protein-lysine N-methyltransferase activity"/>
    <property type="evidence" value="ECO:0007669"/>
    <property type="project" value="InterPro"/>
</dbReference>
<evidence type="ECO:0000256" key="3">
    <source>
        <dbReference type="ARBA" id="ARBA00022679"/>
    </source>
</evidence>
<keyword evidence="5" id="KW-0812">Transmembrane</keyword>
<keyword evidence="5" id="KW-1133">Transmembrane helix</keyword>
<proteinExistence type="inferred from homology"/>
<dbReference type="InterPro" id="IPR026170">
    <property type="entry name" value="FAM173A/B"/>
</dbReference>
<evidence type="ECO:0000313" key="7">
    <source>
        <dbReference type="Proteomes" id="UP001301350"/>
    </source>
</evidence>
<dbReference type="Gene3D" id="3.40.50.150">
    <property type="entry name" value="Vaccinia Virus protein VP39"/>
    <property type="match status" value="1"/>
</dbReference>
<keyword evidence="3" id="KW-0808">Transferase</keyword>
<dbReference type="SUPFAM" id="SSF53335">
    <property type="entry name" value="S-adenosyl-L-methionine-dependent methyltransferases"/>
    <property type="match status" value="1"/>
</dbReference>